<keyword evidence="2" id="KW-1133">Transmembrane helix</keyword>
<feature type="region of interest" description="Disordered" evidence="1">
    <location>
        <begin position="1"/>
        <end position="29"/>
    </location>
</feature>
<feature type="compositionally biased region" description="Polar residues" evidence="1">
    <location>
        <begin position="465"/>
        <end position="476"/>
    </location>
</feature>
<dbReference type="AlphaFoldDB" id="A0A180GK85"/>
<keyword evidence="2" id="KW-0812">Transmembrane</keyword>
<reference evidence="4" key="4">
    <citation type="submission" date="2025-05" db="UniProtKB">
        <authorList>
            <consortium name="EnsemblFungi"/>
        </authorList>
    </citation>
    <scope>IDENTIFICATION</scope>
    <source>
        <strain evidence="4">isolate 1-1 / race 1 (BBBD)</strain>
    </source>
</reference>
<dbReference type="VEuPathDB" id="FungiDB:PTTG_11918"/>
<evidence type="ECO:0000313" key="4">
    <source>
        <dbReference type="EnsemblFungi" id="PTTG_11918-t43_1-p1"/>
    </source>
</evidence>
<evidence type="ECO:0000256" key="1">
    <source>
        <dbReference type="SAM" id="MobiDB-lite"/>
    </source>
</evidence>
<feature type="transmembrane region" description="Helical" evidence="2">
    <location>
        <begin position="108"/>
        <end position="131"/>
    </location>
</feature>
<sequence>MAALITTPTFDDGLYHPPNPAPAVTPASTTPVATPVAAAPAPETIPEPPPANFPAVSPISPISSPASLQSVSSFQSTATSISSIPTPSGTSIRPIGVVKPPNQHGSTVAVVVSVFIIVAVFGIIFISGFLTSQRFRLWKEKHWSRYPENKWKVARGRPTSSMGEVSQRESTAGLIADKEAEPFERGVPRQSRLQTFFHIGRASFAGPVEQVDEERGWLWGTRPAKDNLTRLVTPGLGVGKYRSKYGSHTSRGFKYAVGRSVDVPELSTHEATSMAPGESLYEEKEEKEELFYDYAARASSAFDYDQYSSNQGDVPPTGGVSYLLTRLKDSISGRTKFSSLGSAHSRVRQDSARGRWNEVGRLVNEDEMEHYDEKLVGLEAQSHIPLGLRPDLSLADIALPSVPAYTWDAHSTAVISKQKRSREPTISGTDSREFAEYSSQLLDSHVSSERPLAAKSRKLPPLPSCSATKSVASSTRHQSRGIHKSRSAITVSSVRQKRKGTSVSGSKKVKAKPAPEVYPGGFVGRSPTKKLRRKASPES</sequence>
<feature type="compositionally biased region" description="Basic residues" evidence="1">
    <location>
        <begin position="477"/>
        <end position="486"/>
    </location>
</feature>
<feature type="region of interest" description="Disordered" evidence="1">
    <location>
        <begin position="448"/>
        <end position="539"/>
    </location>
</feature>
<keyword evidence="5" id="KW-1185">Reference proteome</keyword>
<dbReference type="OrthoDB" id="2500828at2759"/>
<dbReference type="EMBL" id="ADAS02000065">
    <property type="protein sequence ID" value="OAV92373.1"/>
    <property type="molecule type" value="Genomic_DNA"/>
</dbReference>
<name>A0A180GK85_PUCT1</name>
<protein>
    <recommendedName>
        <fullName evidence="6">Transmembrane protein</fullName>
    </recommendedName>
</protein>
<reference evidence="3" key="1">
    <citation type="submission" date="2009-11" db="EMBL/GenBank/DDBJ databases">
        <authorList>
            <consortium name="The Broad Institute Genome Sequencing Platform"/>
            <person name="Ward D."/>
            <person name="Feldgarden M."/>
            <person name="Earl A."/>
            <person name="Young S.K."/>
            <person name="Zeng Q."/>
            <person name="Koehrsen M."/>
            <person name="Alvarado L."/>
            <person name="Berlin A."/>
            <person name="Bochicchio J."/>
            <person name="Borenstein D."/>
            <person name="Chapman S.B."/>
            <person name="Chen Z."/>
            <person name="Engels R."/>
            <person name="Freedman E."/>
            <person name="Gellesch M."/>
            <person name="Goldberg J."/>
            <person name="Griggs A."/>
            <person name="Gujja S."/>
            <person name="Heilman E."/>
            <person name="Heiman D."/>
            <person name="Hepburn T."/>
            <person name="Howarth C."/>
            <person name="Jen D."/>
            <person name="Larson L."/>
            <person name="Lewis B."/>
            <person name="Mehta T."/>
            <person name="Park D."/>
            <person name="Pearson M."/>
            <person name="Roberts A."/>
            <person name="Saif S."/>
            <person name="Shea T."/>
            <person name="Shenoy N."/>
            <person name="Sisk P."/>
            <person name="Stolte C."/>
            <person name="Sykes S."/>
            <person name="Thomson T."/>
            <person name="Walk T."/>
            <person name="White J."/>
            <person name="Yandava C."/>
            <person name="Izard J."/>
            <person name="Baranova O.V."/>
            <person name="Blanton J.M."/>
            <person name="Tanner A.C."/>
            <person name="Dewhirst F.E."/>
            <person name="Haas B."/>
            <person name="Nusbaum C."/>
            <person name="Birren B."/>
        </authorList>
    </citation>
    <scope>NUCLEOTIDE SEQUENCE [LARGE SCALE GENOMIC DNA]</scope>
    <source>
        <strain evidence="3">1-1 BBBD Race 1</strain>
    </source>
</reference>
<reference evidence="3" key="2">
    <citation type="submission" date="2016-05" db="EMBL/GenBank/DDBJ databases">
        <title>Comparative analysis highlights variable genome content of wheat rusts and divergence of the mating loci.</title>
        <authorList>
            <person name="Cuomo C.A."/>
            <person name="Bakkeren G."/>
            <person name="Szabo L."/>
            <person name="Khalil H."/>
            <person name="Joly D."/>
            <person name="Goldberg J."/>
            <person name="Young S."/>
            <person name="Zeng Q."/>
            <person name="Fellers J."/>
        </authorList>
    </citation>
    <scope>NUCLEOTIDE SEQUENCE [LARGE SCALE GENOMIC DNA]</scope>
    <source>
        <strain evidence="3">1-1 BBBD Race 1</strain>
    </source>
</reference>
<dbReference type="EnsemblFungi" id="PTTG_11918-t43_1">
    <property type="protein sequence ID" value="PTTG_11918-t43_1-p1"/>
    <property type="gene ID" value="PTTG_11918"/>
</dbReference>
<accession>A0A180GK85</accession>
<keyword evidence="2" id="KW-0472">Membrane</keyword>
<feature type="compositionally biased region" description="Basic residues" evidence="1">
    <location>
        <begin position="527"/>
        <end position="539"/>
    </location>
</feature>
<evidence type="ECO:0000313" key="3">
    <source>
        <dbReference type="EMBL" id="OAV92373.1"/>
    </source>
</evidence>
<reference evidence="4 5" key="3">
    <citation type="journal article" date="2017" name="G3 (Bethesda)">
        <title>Comparative analysis highlights variable genome content of wheat rusts and divergence of the mating loci.</title>
        <authorList>
            <person name="Cuomo C.A."/>
            <person name="Bakkeren G."/>
            <person name="Khalil H.B."/>
            <person name="Panwar V."/>
            <person name="Joly D."/>
            <person name="Linning R."/>
            <person name="Sakthikumar S."/>
            <person name="Song X."/>
            <person name="Adiconis X."/>
            <person name="Fan L."/>
            <person name="Goldberg J.M."/>
            <person name="Levin J.Z."/>
            <person name="Young S."/>
            <person name="Zeng Q."/>
            <person name="Anikster Y."/>
            <person name="Bruce M."/>
            <person name="Wang M."/>
            <person name="Yin C."/>
            <person name="McCallum B."/>
            <person name="Szabo L.J."/>
            <person name="Hulbert S."/>
            <person name="Chen X."/>
            <person name="Fellers J.P."/>
        </authorList>
    </citation>
    <scope>NUCLEOTIDE SEQUENCE</scope>
    <source>
        <strain evidence="5">Isolate 1-1 / race 1 (BBBD)</strain>
        <strain evidence="4">isolate 1-1 / race 1 (BBBD)</strain>
    </source>
</reference>
<proteinExistence type="predicted"/>
<organism evidence="3">
    <name type="scientific">Puccinia triticina (isolate 1-1 / race 1 (BBBD))</name>
    <name type="common">Brown leaf rust fungus</name>
    <dbReference type="NCBI Taxonomy" id="630390"/>
    <lineage>
        <taxon>Eukaryota</taxon>
        <taxon>Fungi</taxon>
        <taxon>Dikarya</taxon>
        <taxon>Basidiomycota</taxon>
        <taxon>Pucciniomycotina</taxon>
        <taxon>Pucciniomycetes</taxon>
        <taxon>Pucciniales</taxon>
        <taxon>Pucciniaceae</taxon>
        <taxon>Puccinia</taxon>
    </lineage>
</organism>
<evidence type="ECO:0008006" key="6">
    <source>
        <dbReference type="Google" id="ProtNLM"/>
    </source>
</evidence>
<dbReference type="Proteomes" id="UP000005240">
    <property type="component" value="Unassembled WGS sequence"/>
</dbReference>
<evidence type="ECO:0000256" key="2">
    <source>
        <dbReference type="SAM" id="Phobius"/>
    </source>
</evidence>
<gene>
    <name evidence="3" type="ORF">PTTG_11918</name>
</gene>
<evidence type="ECO:0000313" key="5">
    <source>
        <dbReference type="Proteomes" id="UP000005240"/>
    </source>
</evidence>